<dbReference type="VEuPathDB" id="VectorBase:LOC119181381"/>
<name>A0A6M2D1N9_RHIMP</name>
<feature type="domain" description="Reverse transcriptase" evidence="1">
    <location>
        <begin position="168"/>
        <end position="443"/>
    </location>
</feature>
<reference evidence="2" key="1">
    <citation type="submission" date="2019-09" db="EMBL/GenBank/DDBJ databases">
        <title>Organ-specific transcriptomic study of the physiology of the cattle tick, Rhipicephalus microplus.</title>
        <authorList>
            <person name="Tirloni L."/>
            <person name="Braz G."/>
            <person name="Gandara A.C.P."/>
            <person name="Sabadin G.A."/>
            <person name="da Silva R.M."/>
            <person name="Guizzo M.G."/>
            <person name="Machado J.A."/>
            <person name="Costa E.P."/>
            <person name="Gomes H.F."/>
            <person name="Moraes J."/>
            <person name="Mota M.B.S."/>
            <person name="Mesquita R.D."/>
            <person name="Alvarenga P.H."/>
            <person name="Alves F."/>
            <person name="Seixas A."/>
            <person name="da Fonseca R.N."/>
            <person name="Fogaca A."/>
            <person name="Logullo C."/>
            <person name="Tanaka A."/>
            <person name="Daffre S."/>
            <person name="Termignoni C."/>
            <person name="Vaz I.S.Jr."/>
            <person name="Oliveira P.L."/>
            <person name="Ribeiro J.M."/>
        </authorList>
    </citation>
    <scope>NUCLEOTIDE SEQUENCE</scope>
    <source>
        <strain evidence="2">Porto Alegre</strain>
    </source>
</reference>
<dbReference type="InterPro" id="IPR000477">
    <property type="entry name" value="RT_dom"/>
</dbReference>
<proteinExistence type="predicted"/>
<organism evidence="2">
    <name type="scientific">Rhipicephalus microplus</name>
    <name type="common">Cattle tick</name>
    <name type="synonym">Boophilus microplus</name>
    <dbReference type="NCBI Taxonomy" id="6941"/>
    <lineage>
        <taxon>Eukaryota</taxon>
        <taxon>Metazoa</taxon>
        <taxon>Ecdysozoa</taxon>
        <taxon>Arthropoda</taxon>
        <taxon>Chelicerata</taxon>
        <taxon>Arachnida</taxon>
        <taxon>Acari</taxon>
        <taxon>Parasitiformes</taxon>
        <taxon>Ixodida</taxon>
        <taxon>Ixodoidea</taxon>
        <taxon>Ixodidae</taxon>
        <taxon>Rhipicephalinae</taxon>
        <taxon>Rhipicephalus</taxon>
        <taxon>Boophilus</taxon>
    </lineage>
</organism>
<dbReference type="EMBL" id="GHWJ01007149">
    <property type="protein sequence ID" value="NOV39886.1"/>
    <property type="molecule type" value="Transcribed_RNA"/>
</dbReference>
<protein>
    <submittedName>
        <fullName evidence="2">Putative tick transposon ovary overexpressed</fullName>
    </submittedName>
</protein>
<dbReference type="OrthoDB" id="6782675at2759"/>
<dbReference type="PANTHER" id="PTHR21301:SF10">
    <property type="entry name" value="REVERSE TRANSCRIPTASE DOMAIN-CONTAINING PROTEIN"/>
    <property type="match status" value="1"/>
</dbReference>
<dbReference type="PANTHER" id="PTHR21301">
    <property type="entry name" value="REVERSE TRANSCRIPTASE"/>
    <property type="match status" value="1"/>
</dbReference>
<evidence type="ECO:0000313" key="2">
    <source>
        <dbReference type="EMBL" id="NOV39886.1"/>
    </source>
</evidence>
<dbReference type="InterPro" id="IPR043502">
    <property type="entry name" value="DNA/RNA_pol_sf"/>
</dbReference>
<dbReference type="SUPFAM" id="SSF56672">
    <property type="entry name" value="DNA/RNA polymerases"/>
    <property type="match status" value="1"/>
</dbReference>
<dbReference type="AlphaFoldDB" id="A0A6M2D1N9"/>
<sequence>MNLTEVLWHQVWACLPKKQKQEAEPGKVLVLGDAPVEEEQRDVLKLGPKFCVEPSLRIPDRLALVRDISRNVSEEEKDSCIRECVEVVANVRINRRQRPIVGQLARYLYSKELRVVKSDKESHLVVLPDNMYSSKASDVMHKCFEEVKIKPQELKKRAVGLLKKYKLDSLSSLVKKEKGHTLEVFFAAKTHKLGVPFRAIVSEHNSWQFIVSGFLQKLLASLSPKDPFVVKNSEEVISYLSGVKEGSYKGFSVDIQDLYYSLPQDALLDSVKECIERDNDEVAFRNRSGMSLETFLELLCMYLDSTVVLFQDRLFRQKNGVCIGSKVAPVLSTIFLSKVDRLVDSDLGGKSLKIFRYVDDYLILGVDTDWDAVTTSVMETFRRRGKGLVFTSEQPTENCLQFLDMKLVFEKNHVCWKYSPRTEKPLLQYASSHSRIVKNGIAMGCFNSALTKTCKHKLKESFLEQKVKLEKAGYPNSFLLTASERLMKKMKSGEKEERSQDTKKISVIPYEHGFSHKLKKVAAKYGVKVVFSAKNKLGGVCPAVNNLYEERTRDIGGNCSKRAGHQVVECKRKVVYKTPFSCGNFYVGQTGRCLNVRLKEHMTNLKGRPETHLALHCARCSFSACKPLFDQTEVVYVHPNQTTREIVEAWHISRLKDMCVSHPSISLSEKEIELLNNM</sequence>
<evidence type="ECO:0000259" key="1">
    <source>
        <dbReference type="PROSITE" id="PS50878"/>
    </source>
</evidence>
<dbReference type="PROSITE" id="PS50878">
    <property type="entry name" value="RT_POL"/>
    <property type="match status" value="1"/>
</dbReference>
<dbReference type="GO" id="GO:0071897">
    <property type="term" value="P:DNA biosynthetic process"/>
    <property type="evidence" value="ECO:0007669"/>
    <property type="project" value="UniProtKB-ARBA"/>
</dbReference>
<accession>A0A6M2D1N9</accession>